<keyword evidence="3" id="KW-1185">Reference proteome</keyword>
<evidence type="ECO:0000313" key="2">
    <source>
        <dbReference type="EMBL" id="KAB7496743.1"/>
    </source>
</evidence>
<evidence type="ECO:0000313" key="3">
    <source>
        <dbReference type="Proteomes" id="UP000326759"/>
    </source>
</evidence>
<evidence type="ECO:0008006" key="4">
    <source>
        <dbReference type="Google" id="ProtNLM"/>
    </source>
</evidence>
<dbReference type="EMBL" id="SEYY01021066">
    <property type="protein sequence ID" value="KAB7496743.1"/>
    <property type="molecule type" value="Genomic_DNA"/>
</dbReference>
<evidence type="ECO:0000256" key="1">
    <source>
        <dbReference type="SAM" id="SignalP"/>
    </source>
</evidence>
<keyword evidence="1" id="KW-0732">Signal</keyword>
<protein>
    <recommendedName>
        <fullName evidence="4">C2H2-type domain-containing protein</fullName>
    </recommendedName>
</protein>
<name>A0A5N5SRG0_9CRUS</name>
<feature type="chain" id="PRO_5024468051" description="C2H2-type domain-containing protein" evidence="1">
    <location>
        <begin position="19"/>
        <end position="65"/>
    </location>
</feature>
<sequence length="65" mass="7699">MFYFWVIIYLINTQNATSVLIKQIFVYGISLIHCNDKICQFKFIKHIKTHEASDQNQLNHADVKL</sequence>
<reference evidence="2 3" key="1">
    <citation type="journal article" date="2019" name="PLoS Biol.">
        <title>Sex chromosomes control vertical transmission of feminizing Wolbachia symbionts in an isopod.</title>
        <authorList>
            <person name="Becking T."/>
            <person name="Chebbi M.A."/>
            <person name="Giraud I."/>
            <person name="Moumen B."/>
            <person name="Laverre T."/>
            <person name="Caubet Y."/>
            <person name="Peccoud J."/>
            <person name="Gilbert C."/>
            <person name="Cordaux R."/>
        </authorList>
    </citation>
    <scope>NUCLEOTIDE SEQUENCE [LARGE SCALE GENOMIC DNA]</scope>
    <source>
        <strain evidence="2">ANa2</strain>
        <tissue evidence="2">Whole body excluding digestive tract and cuticle</tissue>
    </source>
</reference>
<organism evidence="2 3">
    <name type="scientific">Armadillidium nasatum</name>
    <dbReference type="NCBI Taxonomy" id="96803"/>
    <lineage>
        <taxon>Eukaryota</taxon>
        <taxon>Metazoa</taxon>
        <taxon>Ecdysozoa</taxon>
        <taxon>Arthropoda</taxon>
        <taxon>Crustacea</taxon>
        <taxon>Multicrustacea</taxon>
        <taxon>Malacostraca</taxon>
        <taxon>Eumalacostraca</taxon>
        <taxon>Peracarida</taxon>
        <taxon>Isopoda</taxon>
        <taxon>Oniscidea</taxon>
        <taxon>Crinocheta</taxon>
        <taxon>Armadillidiidae</taxon>
        <taxon>Armadillidium</taxon>
    </lineage>
</organism>
<feature type="signal peptide" evidence="1">
    <location>
        <begin position="1"/>
        <end position="18"/>
    </location>
</feature>
<dbReference type="Proteomes" id="UP000326759">
    <property type="component" value="Unassembled WGS sequence"/>
</dbReference>
<proteinExistence type="predicted"/>
<accession>A0A5N5SRG0</accession>
<gene>
    <name evidence="2" type="ORF">Anas_01078</name>
</gene>
<dbReference type="AlphaFoldDB" id="A0A5N5SRG0"/>
<comment type="caution">
    <text evidence="2">The sequence shown here is derived from an EMBL/GenBank/DDBJ whole genome shotgun (WGS) entry which is preliminary data.</text>
</comment>